<gene>
    <name evidence="1" type="ORF">HMPREF9334_01698</name>
</gene>
<dbReference type="PATRIC" id="fig|679201.3.peg.1712"/>
<dbReference type="Proteomes" id="UP000004129">
    <property type="component" value="Unassembled WGS sequence"/>
</dbReference>
<accession>G5GR76</accession>
<keyword evidence="2" id="KW-1185">Reference proteome</keyword>
<sequence length="51" mass="5451">MITVIALVFISWGVGLASPELATIVSIAGAYLGYKWSNEHNAMLEEGMPAQ</sequence>
<comment type="caution">
    <text evidence="1">The sequence shown here is derived from an EMBL/GenBank/DDBJ whole genome shotgun (WGS) entry which is preliminary data.</text>
</comment>
<proteinExistence type="predicted"/>
<organism evidence="1 2">
    <name type="scientific">Selenomonas infelix ATCC 43532</name>
    <dbReference type="NCBI Taxonomy" id="679201"/>
    <lineage>
        <taxon>Bacteria</taxon>
        <taxon>Bacillati</taxon>
        <taxon>Bacillota</taxon>
        <taxon>Negativicutes</taxon>
        <taxon>Selenomonadales</taxon>
        <taxon>Selenomonadaceae</taxon>
        <taxon>Selenomonas</taxon>
    </lineage>
</organism>
<evidence type="ECO:0000313" key="1">
    <source>
        <dbReference type="EMBL" id="EHG19806.1"/>
    </source>
</evidence>
<dbReference type="EMBL" id="ACZM01000017">
    <property type="protein sequence ID" value="EHG19806.1"/>
    <property type="molecule type" value="Genomic_DNA"/>
</dbReference>
<dbReference type="STRING" id="679201.HMPREF9334_01698"/>
<protein>
    <submittedName>
        <fullName evidence="1">Uncharacterized protein</fullName>
    </submittedName>
</protein>
<dbReference type="HOGENOM" id="CLU_3103715_0_0_9"/>
<dbReference type="AlphaFoldDB" id="G5GR76"/>
<evidence type="ECO:0000313" key="2">
    <source>
        <dbReference type="Proteomes" id="UP000004129"/>
    </source>
</evidence>
<reference evidence="1 2" key="1">
    <citation type="submission" date="2011-08" db="EMBL/GenBank/DDBJ databases">
        <title>The Genome Sequence of Selenomonas infelix ATCC 43532.</title>
        <authorList>
            <consortium name="The Broad Institute Genome Sequencing Platform"/>
            <person name="Earl A."/>
            <person name="Ward D."/>
            <person name="Feldgarden M."/>
            <person name="Gevers D."/>
            <person name="Izard J."/>
            <person name="Blanton J.M."/>
            <person name="Baranova O.V."/>
            <person name="Dewhirst F.E."/>
            <person name="Young S.K."/>
            <person name="Zeng Q."/>
            <person name="Gargeya S."/>
            <person name="Fitzgerald M."/>
            <person name="Haas B."/>
            <person name="Abouelleil A."/>
            <person name="Alvarado L."/>
            <person name="Arachchi H.M."/>
            <person name="Berlin A."/>
            <person name="Brown A."/>
            <person name="Chapman S.B."/>
            <person name="Chen Z."/>
            <person name="Dunbar C."/>
            <person name="Freedman E."/>
            <person name="Gearin G."/>
            <person name="Gellesch M."/>
            <person name="Goldberg J."/>
            <person name="Griggs A."/>
            <person name="Gujja S."/>
            <person name="Heiman D."/>
            <person name="Howarth C."/>
            <person name="Larson L."/>
            <person name="Lui A."/>
            <person name="MacDonald P.J.P."/>
            <person name="Montmayeur A."/>
            <person name="Murphy C."/>
            <person name="Neiman D."/>
            <person name="Pearson M."/>
            <person name="Priest M."/>
            <person name="Roberts A."/>
            <person name="Saif S."/>
            <person name="Shea T."/>
            <person name="Shenoy N."/>
            <person name="Sisk P."/>
            <person name="Stolte C."/>
            <person name="Sykes S."/>
            <person name="Wortman J."/>
            <person name="Nusbaum C."/>
            <person name="Birren B."/>
        </authorList>
    </citation>
    <scope>NUCLEOTIDE SEQUENCE [LARGE SCALE GENOMIC DNA]</scope>
    <source>
        <strain evidence="1 2">ATCC 43532</strain>
    </source>
</reference>
<name>G5GR76_9FIRM</name>